<dbReference type="CDD" id="cd00030">
    <property type="entry name" value="C2"/>
    <property type="match status" value="1"/>
</dbReference>
<protein>
    <recommendedName>
        <fullName evidence="1">C2 domain-containing protein</fullName>
    </recommendedName>
</protein>
<dbReference type="GO" id="GO:0010628">
    <property type="term" value="P:positive regulation of gene expression"/>
    <property type="evidence" value="ECO:0007669"/>
    <property type="project" value="TreeGrafter"/>
</dbReference>
<gene>
    <name evidence="2" type="ORF">AAND1436_LOCUS23639</name>
</gene>
<dbReference type="SMART" id="SM00239">
    <property type="entry name" value="C2"/>
    <property type="match status" value="1"/>
</dbReference>
<dbReference type="Pfam" id="PF00168">
    <property type="entry name" value="C2"/>
    <property type="match status" value="1"/>
</dbReference>
<evidence type="ECO:0000259" key="1">
    <source>
        <dbReference type="PROSITE" id="PS50004"/>
    </source>
</evidence>
<dbReference type="InterPro" id="IPR035892">
    <property type="entry name" value="C2_domain_sf"/>
</dbReference>
<dbReference type="EMBL" id="HBGQ01048478">
    <property type="protein sequence ID" value="CAD9447817.1"/>
    <property type="molecule type" value="Transcribed_RNA"/>
</dbReference>
<dbReference type="SUPFAM" id="SSF49562">
    <property type="entry name" value="C2 domain (Calcium/lipid-binding domain, CaLB)"/>
    <property type="match status" value="1"/>
</dbReference>
<reference evidence="2" key="1">
    <citation type="submission" date="2021-01" db="EMBL/GenBank/DDBJ databases">
        <authorList>
            <person name="Corre E."/>
            <person name="Pelletier E."/>
            <person name="Niang G."/>
            <person name="Scheremetjew M."/>
            <person name="Finn R."/>
            <person name="Kale V."/>
            <person name="Holt S."/>
            <person name="Cochrane G."/>
            <person name="Meng A."/>
            <person name="Brown T."/>
            <person name="Cohen L."/>
        </authorList>
    </citation>
    <scope>NUCLEOTIDE SEQUENCE</scope>
    <source>
        <strain evidence="2">CCMP2222</strain>
    </source>
</reference>
<dbReference type="PROSITE" id="PS50004">
    <property type="entry name" value="C2"/>
    <property type="match status" value="1"/>
</dbReference>
<feature type="domain" description="C2" evidence="1">
    <location>
        <begin position="28"/>
        <end position="149"/>
    </location>
</feature>
<proteinExistence type="predicted"/>
<name>A0A7S2GFV4_9DINO</name>
<dbReference type="AlphaFoldDB" id="A0A7S2GFV4"/>
<dbReference type="PANTHER" id="PTHR47800">
    <property type="entry name" value="C2 DOMAIN-CONTAINING PROTEIN"/>
    <property type="match status" value="1"/>
</dbReference>
<sequence length="173" mass="19921">MKDLAEQVFDHEAYKQVLSMIPGRFVDHMPDMYLDPLMSMLAKTEPLQLEIIAARGLRDADWFGKSDPYVHVKLKGKSELCAKTHHVNGSLEPVWDFVTPVHNYEEGDDLEFEVYDKNLGMKDDFLGRASLEGSRFHKWGWEGELQLSDTGHKGESFIRIRASWRQKGKPKKA</sequence>
<evidence type="ECO:0000313" key="2">
    <source>
        <dbReference type="EMBL" id="CAD9447817.1"/>
    </source>
</evidence>
<dbReference type="PANTHER" id="PTHR47800:SF5">
    <property type="entry name" value="FER-1-LIKE PROTEIN 6"/>
    <property type="match status" value="1"/>
</dbReference>
<dbReference type="InterPro" id="IPR000008">
    <property type="entry name" value="C2_dom"/>
</dbReference>
<accession>A0A7S2GFV4</accession>
<dbReference type="Gene3D" id="2.60.40.150">
    <property type="entry name" value="C2 domain"/>
    <property type="match status" value="1"/>
</dbReference>
<organism evidence="2">
    <name type="scientific">Alexandrium andersonii</name>
    <dbReference type="NCBI Taxonomy" id="327968"/>
    <lineage>
        <taxon>Eukaryota</taxon>
        <taxon>Sar</taxon>
        <taxon>Alveolata</taxon>
        <taxon>Dinophyceae</taxon>
        <taxon>Gonyaulacales</taxon>
        <taxon>Pyrocystaceae</taxon>
        <taxon>Alexandrium</taxon>
    </lineage>
</organism>